<protein>
    <recommendedName>
        <fullName evidence="1">RiboL-PSP-HEPN domain-containing protein</fullName>
    </recommendedName>
</protein>
<proteinExistence type="predicted"/>
<dbReference type="Proteomes" id="UP000302163">
    <property type="component" value="Chromosome"/>
</dbReference>
<dbReference type="KEGG" id="izh:FEM41_02210"/>
<accession>A0A4P8YFV0</accession>
<dbReference type="EMBL" id="CP040428">
    <property type="protein sequence ID" value="QCT18538.1"/>
    <property type="molecule type" value="Genomic_DNA"/>
</dbReference>
<organism evidence="2 3">
    <name type="scientific">Jejubacter calystegiae</name>
    <dbReference type="NCBI Taxonomy" id="2579935"/>
    <lineage>
        <taxon>Bacteria</taxon>
        <taxon>Pseudomonadati</taxon>
        <taxon>Pseudomonadota</taxon>
        <taxon>Gammaproteobacteria</taxon>
        <taxon>Enterobacterales</taxon>
        <taxon>Enterobacteriaceae</taxon>
        <taxon>Jejubacter</taxon>
    </lineage>
</organism>
<dbReference type="OrthoDB" id="7033191at2"/>
<evidence type="ECO:0000313" key="3">
    <source>
        <dbReference type="Proteomes" id="UP000302163"/>
    </source>
</evidence>
<dbReference type="InterPro" id="IPR041519">
    <property type="entry name" value="HEPN_RiboL-PSP"/>
</dbReference>
<evidence type="ECO:0000313" key="2">
    <source>
        <dbReference type="EMBL" id="QCT18538.1"/>
    </source>
</evidence>
<dbReference type="AlphaFoldDB" id="A0A4P8YFV0"/>
<gene>
    <name evidence="2" type="ORF">FEM41_02210</name>
</gene>
<name>A0A4P8YFV0_9ENTR</name>
<reference evidence="2 3" key="1">
    <citation type="submission" date="2019-05" db="EMBL/GenBank/DDBJ databases">
        <title>Complete genome sequence of Izhakiella calystegiae KSNA2, an endophyte isolated from beach morning glory (Calystegia soldanella).</title>
        <authorList>
            <person name="Jiang L."/>
            <person name="Jeong J.C."/>
            <person name="Kim C.Y."/>
            <person name="Kim D.H."/>
            <person name="Kim S.W."/>
            <person name="Lee j."/>
        </authorList>
    </citation>
    <scope>NUCLEOTIDE SEQUENCE [LARGE SCALE GENOMIC DNA]</scope>
    <source>
        <strain evidence="2 3">KSNA2</strain>
    </source>
</reference>
<evidence type="ECO:0000259" key="1">
    <source>
        <dbReference type="Pfam" id="PF18735"/>
    </source>
</evidence>
<dbReference type="Pfam" id="PF18735">
    <property type="entry name" value="HEPN_RiboL-PSP"/>
    <property type="match status" value="1"/>
</dbReference>
<sequence length="265" mass="30274">MECRSVYMKRFDEIILLANMAEKNTEPGGNITAINALTRSGLVLLCGYFEGFVREMCKEFVDELNELEIAPSLVPIRMLSEHVVTCSDKVRNNKCQSFSDFIMNVERSLPIQFDSDKLSSTNANPTVDTIERIFNVFDIPLVLDELSINDFDVSEMYNIESQIGDSLRRTILRAVDDDSVKGIDVINIIESRWRPKKKRRRVGYLNIIDELLKKRNRIAHGEGFDSVTPQELKEATRQITKLCDGLISKLTAKLAEMTYQTSSEY</sequence>
<keyword evidence="3" id="KW-1185">Reference proteome</keyword>
<feature type="domain" description="RiboL-PSP-HEPN" evidence="1">
    <location>
        <begin position="10"/>
        <end position="250"/>
    </location>
</feature>